<dbReference type="InterPro" id="IPR025736">
    <property type="entry name" value="PucR_C-HTH_dom"/>
</dbReference>
<sequence length="538" mass="62808">MVTFQELLGVDRFSVFKPINQNADLTREIMSADITEAPDIKNFVSQNTFLLTTGIFFKDDQQGLIDLITELNKVPIAGLGIKTSRFLKKIDKEVIEHADALGFPIIEIPANWKLGQAIHEVSSYISSDETQKLYFALEVQQRMNSMLIKDFTVERMVDSLSKFLKLPLILMNPFLKVEVASYQFNNNKRMLEEHLKYFHDIYIPAEDKQRVSLDDKYAVFEVPALTYFPYYLVVSDIHKINYPFSLLAIEQAINTLSFAIYKNTKIKATEQDEANTFFQSLVNLPDNLPLNMHNNSEFFEHYNLIKSNYYRVFVCGIDKHSDIENSEYVEERYHLTFQWLESVLKTLDESISVFGFGELNKFAILFQKKHEYYLPYLKHLQKEYKKFFRDSLSFGIGNEVSELSQIGSAFLEALETYNIHNSEGSMEFLEKYRTRNLEELMQLLPVDKLRPFVTYTLGDLAFPTNTKDKELKNTLKVYMENQFDITKTSNLIYVHRNTVKYRINKCEEILNTDITDPKKSLDIRLALFISEVLPVEHL</sequence>
<dbReference type="Proteomes" id="UP000521032">
    <property type="component" value="Unassembled WGS sequence"/>
</dbReference>
<protein>
    <submittedName>
        <fullName evidence="3">Purine catabolism regulatory protein</fullName>
    </submittedName>
</protein>
<dbReference type="InterPro" id="IPR012914">
    <property type="entry name" value="PucR_dom"/>
</dbReference>
<dbReference type="PANTHER" id="PTHR33744:SF1">
    <property type="entry name" value="DNA-BINDING TRANSCRIPTIONAL ACTIVATOR ADER"/>
    <property type="match status" value="1"/>
</dbReference>
<dbReference type="Pfam" id="PF13556">
    <property type="entry name" value="HTH_30"/>
    <property type="match status" value="1"/>
</dbReference>
<dbReference type="Gene3D" id="1.10.10.2840">
    <property type="entry name" value="PucR C-terminal helix-turn-helix domain"/>
    <property type="match status" value="1"/>
</dbReference>
<dbReference type="InterPro" id="IPR051448">
    <property type="entry name" value="CdaR-like_regulators"/>
</dbReference>
<organism evidence="3 4">
    <name type="scientific">Phocicoccus schoeneichii</name>
    <dbReference type="NCBI Taxonomy" id="1812261"/>
    <lineage>
        <taxon>Bacteria</taxon>
        <taxon>Bacillati</taxon>
        <taxon>Bacillota</taxon>
        <taxon>Bacilli</taxon>
        <taxon>Bacillales</taxon>
        <taxon>Salinicoccaceae</taxon>
        <taxon>Phocicoccus</taxon>
    </lineage>
</organism>
<dbReference type="RefSeq" id="WP_186087249.1">
    <property type="nucleotide sequence ID" value="NZ_BMDB01000001.1"/>
</dbReference>
<dbReference type="PANTHER" id="PTHR33744">
    <property type="entry name" value="CARBOHYDRATE DIACID REGULATOR"/>
    <property type="match status" value="1"/>
</dbReference>
<keyword evidence="4" id="KW-1185">Reference proteome</keyword>
<dbReference type="AlphaFoldDB" id="A0A6V7RGI6"/>
<dbReference type="EMBL" id="CAJEWE010000010">
    <property type="protein sequence ID" value="CAD2076373.1"/>
    <property type="molecule type" value="Genomic_DNA"/>
</dbReference>
<evidence type="ECO:0000259" key="1">
    <source>
        <dbReference type="Pfam" id="PF07905"/>
    </source>
</evidence>
<name>A0A6V7RGI6_9BACL</name>
<comment type="caution">
    <text evidence="3">The sequence shown here is derived from an EMBL/GenBank/DDBJ whole genome shotgun (WGS) entry which is preliminary data.</text>
</comment>
<dbReference type="Pfam" id="PF07905">
    <property type="entry name" value="PucR"/>
    <property type="match status" value="1"/>
</dbReference>
<evidence type="ECO:0000259" key="2">
    <source>
        <dbReference type="Pfam" id="PF13556"/>
    </source>
</evidence>
<evidence type="ECO:0000313" key="4">
    <source>
        <dbReference type="Proteomes" id="UP000521032"/>
    </source>
</evidence>
<reference evidence="3 4" key="1">
    <citation type="submission" date="2020-07" db="EMBL/GenBank/DDBJ databases">
        <authorList>
            <person name="Criscuolo A."/>
        </authorList>
    </citation>
    <scope>NUCLEOTIDE SEQUENCE [LARGE SCALE GENOMIC DNA]</scope>
    <source>
        <strain evidence="4">CIP 111030</strain>
    </source>
</reference>
<gene>
    <name evidence="3" type="primary">pucR_1</name>
    <name evidence="3" type="ORF">JEOSCH030_01059</name>
</gene>
<evidence type="ECO:0000313" key="3">
    <source>
        <dbReference type="EMBL" id="CAD2076373.1"/>
    </source>
</evidence>
<feature type="domain" description="Purine catabolism PurC-like" evidence="1">
    <location>
        <begin position="7"/>
        <end position="125"/>
    </location>
</feature>
<dbReference type="InterPro" id="IPR042070">
    <property type="entry name" value="PucR_C-HTH_sf"/>
</dbReference>
<proteinExistence type="predicted"/>
<feature type="domain" description="PucR C-terminal helix-turn-helix" evidence="2">
    <location>
        <begin position="473"/>
        <end position="527"/>
    </location>
</feature>
<accession>A0A6V7RGI6</accession>